<comment type="caution">
    <text evidence="1">The sequence shown here is derived from an EMBL/GenBank/DDBJ whole genome shotgun (WGS) entry which is preliminary data.</text>
</comment>
<protein>
    <submittedName>
        <fullName evidence="1">Uncharacterized protein</fullName>
    </submittedName>
</protein>
<accession>A0A7W8UF67</accession>
<proteinExistence type="predicted"/>
<organism evidence="1 2">
    <name type="scientific">Rhizobium giardinii</name>
    <dbReference type="NCBI Taxonomy" id="56731"/>
    <lineage>
        <taxon>Bacteria</taxon>
        <taxon>Pseudomonadati</taxon>
        <taxon>Pseudomonadota</taxon>
        <taxon>Alphaproteobacteria</taxon>
        <taxon>Hyphomicrobiales</taxon>
        <taxon>Rhizobiaceae</taxon>
        <taxon>Rhizobium/Agrobacterium group</taxon>
        <taxon>Rhizobium</taxon>
    </lineage>
</organism>
<sequence length="61" mass="6861">MSLESIDEKSLAIMGRLLLGECARRGIKPKSIDLALCQLRAFRTGWIEECELAVLLRNLTD</sequence>
<reference evidence="1 2" key="1">
    <citation type="submission" date="2020-08" db="EMBL/GenBank/DDBJ databases">
        <title>Genomic Encyclopedia of Type Strains, Phase IV (KMG-V): Genome sequencing to study the core and pangenomes of soil and plant-associated prokaryotes.</title>
        <authorList>
            <person name="Whitman W."/>
        </authorList>
    </citation>
    <scope>NUCLEOTIDE SEQUENCE [LARGE SCALE GENOMIC DNA]</scope>
    <source>
        <strain evidence="1 2">SEMIA 4084</strain>
    </source>
</reference>
<keyword evidence="2" id="KW-1185">Reference proteome</keyword>
<evidence type="ECO:0000313" key="2">
    <source>
        <dbReference type="Proteomes" id="UP000585507"/>
    </source>
</evidence>
<name>A0A7W8UF67_9HYPH</name>
<dbReference type="AlphaFoldDB" id="A0A7W8UF67"/>
<gene>
    <name evidence="1" type="ORF">GGD55_004374</name>
</gene>
<evidence type="ECO:0000313" key="1">
    <source>
        <dbReference type="EMBL" id="MBB5537654.1"/>
    </source>
</evidence>
<dbReference type="EMBL" id="JACHBK010000010">
    <property type="protein sequence ID" value="MBB5537654.1"/>
    <property type="molecule type" value="Genomic_DNA"/>
</dbReference>
<dbReference type="Proteomes" id="UP000585507">
    <property type="component" value="Unassembled WGS sequence"/>
</dbReference>